<dbReference type="PROSITE" id="PS00086">
    <property type="entry name" value="CYTOCHROME_P450"/>
    <property type="match status" value="1"/>
</dbReference>
<dbReference type="GO" id="GO:0004497">
    <property type="term" value="F:monooxygenase activity"/>
    <property type="evidence" value="ECO:0007669"/>
    <property type="project" value="UniProtKB-KW"/>
</dbReference>
<keyword evidence="4 8" id="KW-0479">Metal-binding</keyword>
<dbReference type="InterPro" id="IPR036396">
    <property type="entry name" value="Cyt_P450_sf"/>
</dbReference>
<dbReference type="PRINTS" id="PR00463">
    <property type="entry name" value="EP450I"/>
</dbReference>
<dbReference type="GO" id="GO:0005506">
    <property type="term" value="F:iron ion binding"/>
    <property type="evidence" value="ECO:0007669"/>
    <property type="project" value="InterPro"/>
</dbReference>
<dbReference type="HOGENOM" id="CLU_001570_14_11_1"/>
<organism evidence="12 13">
    <name type="scientific">Cladophialophora immunda</name>
    <dbReference type="NCBI Taxonomy" id="569365"/>
    <lineage>
        <taxon>Eukaryota</taxon>
        <taxon>Fungi</taxon>
        <taxon>Dikarya</taxon>
        <taxon>Ascomycota</taxon>
        <taxon>Pezizomycotina</taxon>
        <taxon>Eurotiomycetes</taxon>
        <taxon>Chaetothyriomycetidae</taxon>
        <taxon>Chaetothyriales</taxon>
        <taxon>Herpotrichiellaceae</taxon>
        <taxon>Cladophialophora</taxon>
    </lineage>
</organism>
<comment type="similarity">
    <text evidence="2 9">Belongs to the cytochrome P450 family.</text>
</comment>
<dbReference type="Proteomes" id="UP000054466">
    <property type="component" value="Unassembled WGS sequence"/>
</dbReference>
<evidence type="ECO:0000256" key="9">
    <source>
        <dbReference type="RuleBase" id="RU000461"/>
    </source>
</evidence>
<evidence type="ECO:0000256" key="5">
    <source>
        <dbReference type="ARBA" id="ARBA00023002"/>
    </source>
</evidence>
<keyword evidence="7 9" id="KW-0503">Monooxygenase</keyword>
<dbReference type="InterPro" id="IPR017972">
    <property type="entry name" value="Cyt_P450_CS"/>
</dbReference>
<dbReference type="VEuPathDB" id="FungiDB:PV07_02506"/>
<dbReference type="PRINTS" id="PR00385">
    <property type="entry name" value="P450"/>
</dbReference>
<feature type="region of interest" description="Disordered" evidence="10">
    <location>
        <begin position="270"/>
        <end position="295"/>
    </location>
</feature>
<dbReference type="RefSeq" id="XP_016251022.1">
    <property type="nucleotide sequence ID" value="XM_016389120.1"/>
</dbReference>
<keyword evidence="11" id="KW-1133">Transmembrane helix</keyword>
<accession>A0A0D1ZRW6</accession>
<dbReference type="AlphaFoldDB" id="A0A0D1ZRW6"/>
<name>A0A0D1ZRW6_9EURO</name>
<evidence type="ECO:0000256" key="3">
    <source>
        <dbReference type="ARBA" id="ARBA00022617"/>
    </source>
</evidence>
<reference evidence="12 13" key="1">
    <citation type="submission" date="2015-01" db="EMBL/GenBank/DDBJ databases">
        <title>The Genome Sequence of Cladophialophora immunda CBS83496.</title>
        <authorList>
            <consortium name="The Broad Institute Genomics Platform"/>
            <person name="Cuomo C."/>
            <person name="de Hoog S."/>
            <person name="Gorbushina A."/>
            <person name="Stielow B."/>
            <person name="Teixiera M."/>
            <person name="Abouelleil A."/>
            <person name="Chapman S.B."/>
            <person name="Priest M."/>
            <person name="Young S.K."/>
            <person name="Wortman J."/>
            <person name="Nusbaum C."/>
            <person name="Birren B."/>
        </authorList>
    </citation>
    <scope>NUCLEOTIDE SEQUENCE [LARGE SCALE GENOMIC DNA]</scope>
    <source>
        <strain evidence="12 13">CBS 83496</strain>
    </source>
</reference>
<dbReference type="EMBL" id="KN847041">
    <property type="protein sequence ID" value="KIW30806.1"/>
    <property type="molecule type" value="Genomic_DNA"/>
</dbReference>
<evidence type="ECO:0000256" key="11">
    <source>
        <dbReference type="SAM" id="Phobius"/>
    </source>
</evidence>
<dbReference type="STRING" id="569365.A0A0D1ZRW6"/>
<sequence length="526" mass="59360">MTVTAEAIQRYALLGLWCGIYTVCALIGYSLLRLVYNVSPFHPLAKYPGPLLWRASRLPASWRQARGDLYQCIDAIHTQYGAIVRIAPDELSFTSPEAWAQIYNTRPQLQKTRFHFPPADERKMPESMIMAGDAEHTRLRRLANPAFTTAGILEVEPVMQHYVDLLCTQLTQVCGAGAEGSSQNMVDWFLWTLNDVIGQLALDQEFDCLKNRRLHPWPSFLLLGLKNATIFNQFRRFGITQAMLMPLLTKKQLAERDNFFHAATAAVKQRLDREGEEGKAGDDHTQGGGERKKKPDIVGLMLREMKDGNRLTHEEVTSNSVLIVGGGAETTSTCLSATFYHLCKTPRVMKKLQGEIRRTFASSADITIRATSTLPYLRATVDESLRIFPVASYITPRTTPKGGHLIAGEMVPGATYVSMGQWHMGRSGRFFDNPKEFRPERWLDELGDKGPSGLQADEILKPFSLGPRNCIGKQVALTEARLVIAKLLWHFDMELDGDHPTWVEDARFYVLWMLQPLKIRLTPVKR</sequence>
<evidence type="ECO:0000256" key="1">
    <source>
        <dbReference type="ARBA" id="ARBA00001971"/>
    </source>
</evidence>
<dbReference type="GO" id="GO:0016705">
    <property type="term" value="F:oxidoreductase activity, acting on paired donors, with incorporation or reduction of molecular oxygen"/>
    <property type="evidence" value="ECO:0007669"/>
    <property type="project" value="InterPro"/>
</dbReference>
<keyword evidence="6 8" id="KW-0408">Iron</keyword>
<dbReference type="Gene3D" id="1.10.630.10">
    <property type="entry name" value="Cytochrome P450"/>
    <property type="match status" value="1"/>
</dbReference>
<evidence type="ECO:0008006" key="14">
    <source>
        <dbReference type="Google" id="ProtNLM"/>
    </source>
</evidence>
<dbReference type="CDD" id="cd11058">
    <property type="entry name" value="CYP60B-like"/>
    <property type="match status" value="1"/>
</dbReference>
<dbReference type="GO" id="GO:0020037">
    <property type="term" value="F:heme binding"/>
    <property type="evidence" value="ECO:0007669"/>
    <property type="project" value="InterPro"/>
</dbReference>
<dbReference type="InterPro" id="IPR002401">
    <property type="entry name" value="Cyt_P450_E_grp-I"/>
</dbReference>
<keyword evidence="13" id="KW-1185">Reference proteome</keyword>
<evidence type="ECO:0000256" key="8">
    <source>
        <dbReference type="PIRSR" id="PIRSR602401-1"/>
    </source>
</evidence>
<dbReference type="OrthoDB" id="1470350at2759"/>
<feature type="binding site" description="axial binding residue" evidence="8">
    <location>
        <position position="470"/>
    </location>
    <ligand>
        <name>heme</name>
        <dbReference type="ChEBI" id="CHEBI:30413"/>
    </ligand>
    <ligandPart>
        <name>Fe</name>
        <dbReference type="ChEBI" id="CHEBI:18248"/>
    </ligandPart>
</feature>
<proteinExistence type="inferred from homology"/>
<keyword evidence="11" id="KW-0812">Transmembrane</keyword>
<dbReference type="InterPro" id="IPR050121">
    <property type="entry name" value="Cytochrome_P450_monoxygenase"/>
</dbReference>
<dbReference type="InterPro" id="IPR001128">
    <property type="entry name" value="Cyt_P450"/>
</dbReference>
<dbReference type="SUPFAM" id="SSF48264">
    <property type="entry name" value="Cytochrome P450"/>
    <property type="match status" value="1"/>
</dbReference>
<keyword evidence="5 9" id="KW-0560">Oxidoreductase</keyword>
<evidence type="ECO:0000256" key="7">
    <source>
        <dbReference type="ARBA" id="ARBA00023033"/>
    </source>
</evidence>
<dbReference type="GeneID" id="27341700"/>
<dbReference type="PANTHER" id="PTHR24305">
    <property type="entry name" value="CYTOCHROME P450"/>
    <property type="match status" value="1"/>
</dbReference>
<dbReference type="Pfam" id="PF00067">
    <property type="entry name" value="p450"/>
    <property type="match status" value="1"/>
</dbReference>
<feature type="transmembrane region" description="Helical" evidence="11">
    <location>
        <begin position="12"/>
        <end position="32"/>
    </location>
</feature>
<protein>
    <recommendedName>
        <fullName evidence="14">Isotrichodermin C-15 hydroxylase</fullName>
    </recommendedName>
</protein>
<evidence type="ECO:0000256" key="6">
    <source>
        <dbReference type="ARBA" id="ARBA00023004"/>
    </source>
</evidence>
<evidence type="ECO:0000256" key="4">
    <source>
        <dbReference type="ARBA" id="ARBA00022723"/>
    </source>
</evidence>
<evidence type="ECO:0000256" key="2">
    <source>
        <dbReference type="ARBA" id="ARBA00010617"/>
    </source>
</evidence>
<comment type="cofactor">
    <cofactor evidence="1 8">
        <name>heme</name>
        <dbReference type="ChEBI" id="CHEBI:30413"/>
    </cofactor>
</comment>
<gene>
    <name evidence="12" type="ORF">PV07_02506</name>
</gene>
<evidence type="ECO:0000256" key="10">
    <source>
        <dbReference type="SAM" id="MobiDB-lite"/>
    </source>
</evidence>
<dbReference type="PANTHER" id="PTHR24305:SF210">
    <property type="entry name" value="CYTOCHROME P450 MONOOXYGENASE ASQL-RELATED"/>
    <property type="match status" value="1"/>
</dbReference>
<evidence type="ECO:0000313" key="12">
    <source>
        <dbReference type="EMBL" id="KIW30806.1"/>
    </source>
</evidence>
<evidence type="ECO:0000313" key="13">
    <source>
        <dbReference type="Proteomes" id="UP000054466"/>
    </source>
</evidence>
<keyword evidence="3 8" id="KW-0349">Heme</keyword>
<keyword evidence="11" id="KW-0472">Membrane</keyword>